<dbReference type="GO" id="GO:0016757">
    <property type="term" value="F:glycosyltransferase activity"/>
    <property type="evidence" value="ECO:0007669"/>
    <property type="project" value="UniProtKB-KW"/>
</dbReference>
<evidence type="ECO:0000313" key="6">
    <source>
        <dbReference type="EMBL" id="KPX22260.1"/>
    </source>
</evidence>
<keyword evidence="2" id="KW-1003">Cell membrane</keyword>
<gene>
    <name evidence="6" type="ORF">ALO70_100631</name>
</gene>
<comment type="caution">
    <text evidence="6">The sequence shown here is derived from an EMBL/GenBank/DDBJ whole genome shotgun (WGS) entry which is preliminary data.</text>
</comment>
<dbReference type="Gene3D" id="3.90.550.10">
    <property type="entry name" value="Spore Coat Polysaccharide Biosynthesis Protein SpsA, Chain A"/>
    <property type="match status" value="1"/>
</dbReference>
<comment type="similarity">
    <text evidence="1">Belongs to the glycosyltransferase 2 family.</text>
</comment>
<feature type="domain" description="Glycosyltransferase 2-like" evidence="5">
    <location>
        <begin position="24"/>
        <end position="188"/>
    </location>
</feature>
<evidence type="ECO:0000256" key="4">
    <source>
        <dbReference type="ARBA" id="ARBA00022679"/>
    </source>
</evidence>
<accession>A0A0P9R2W9</accession>
<name>A0A0P9R2W9_PSEA0</name>
<keyword evidence="2" id="KW-0472">Membrane</keyword>
<proteinExistence type="inferred from homology"/>
<reference evidence="6 7" key="1">
    <citation type="submission" date="2015-09" db="EMBL/GenBank/DDBJ databases">
        <title>Genome announcement of multiple Pseudomonas syringae strains.</title>
        <authorList>
            <person name="Thakur S."/>
            <person name="Wang P.W."/>
            <person name="Gong Y."/>
            <person name="Weir B.S."/>
            <person name="Guttman D.S."/>
        </authorList>
    </citation>
    <scope>NUCLEOTIDE SEQUENCE [LARGE SCALE GENOMIC DNA]</scope>
    <source>
        <strain evidence="6 7">ICMP4455</strain>
    </source>
</reference>
<evidence type="ECO:0000313" key="7">
    <source>
        <dbReference type="Proteomes" id="UP000050490"/>
    </source>
</evidence>
<dbReference type="EMBL" id="LJQI01000372">
    <property type="protein sequence ID" value="KPX22260.1"/>
    <property type="molecule type" value="Genomic_DNA"/>
</dbReference>
<dbReference type="PANTHER" id="PTHR43630">
    <property type="entry name" value="POLY-BETA-1,6-N-ACETYL-D-GLUCOSAMINE SYNTHASE"/>
    <property type="match status" value="1"/>
</dbReference>
<evidence type="ECO:0000256" key="2">
    <source>
        <dbReference type="ARBA" id="ARBA00022519"/>
    </source>
</evidence>
<dbReference type="AlphaFoldDB" id="A0A0P9R2W9"/>
<dbReference type="PATRIC" id="fig|129137.4.peg.459"/>
<keyword evidence="2" id="KW-0997">Cell inner membrane</keyword>
<dbReference type="InterPro" id="IPR029044">
    <property type="entry name" value="Nucleotide-diphossugar_trans"/>
</dbReference>
<dbReference type="SUPFAM" id="SSF53448">
    <property type="entry name" value="Nucleotide-diphospho-sugar transferases"/>
    <property type="match status" value="1"/>
</dbReference>
<keyword evidence="4 6" id="KW-0808">Transferase</keyword>
<evidence type="ECO:0000256" key="3">
    <source>
        <dbReference type="ARBA" id="ARBA00022676"/>
    </source>
</evidence>
<evidence type="ECO:0000256" key="1">
    <source>
        <dbReference type="ARBA" id="ARBA00006739"/>
    </source>
</evidence>
<protein>
    <submittedName>
        <fullName evidence="6">Glycosyl transferase, group 2 family protein</fullName>
    </submittedName>
</protein>
<evidence type="ECO:0000259" key="5">
    <source>
        <dbReference type="Pfam" id="PF00535"/>
    </source>
</evidence>
<sequence length="323" mass="36589">MADKLGNRTSPWSIVMAPLRVACVIPTYNGRKDLERLLDSLATQTASFDTLIVDSSSSDGTLELAQARCANVLRIDSKDFNHGGTRQMMVDLHPDYDVYVYLTQDAYVEDINAIANILLSFADPKVGAVCGRQLPHKNANLLAQHARLFNYPPTSQIKTLADARTLGIKTPFMSNSFAAYRGEALRAIGGFPRHVILSEDMYVTAKMLIDGWKAAYEGSAVCRHSHNYSLREEFCRYFDIGVFQSREAWIYETFGGIGGEGMRYVKSELKFLGPRRILWWPMSFVRNALKLLAYKLSKQEKRLPRGVKKKLGMYKRYWDSPYA</sequence>
<dbReference type="PANTHER" id="PTHR43630:SF1">
    <property type="entry name" value="POLY-BETA-1,6-N-ACETYL-D-GLUCOSAMINE SYNTHASE"/>
    <property type="match status" value="1"/>
</dbReference>
<dbReference type="Pfam" id="PF00535">
    <property type="entry name" value="Glycos_transf_2"/>
    <property type="match status" value="1"/>
</dbReference>
<keyword evidence="3" id="KW-0328">Glycosyltransferase</keyword>
<dbReference type="InterPro" id="IPR001173">
    <property type="entry name" value="Glyco_trans_2-like"/>
</dbReference>
<dbReference type="Proteomes" id="UP000050490">
    <property type="component" value="Unassembled WGS sequence"/>
</dbReference>
<organism evidence="6 7">
    <name type="scientific">Pseudomonas amygdali pv. eriobotryae</name>
    <dbReference type="NCBI Taxonomy" id="129137"/>
    <lineage>
        <taxon>Bacteria</taxon>
        <taxon>Pseudomonadati</taxon>
        <taxon>Pseudomonadota</taxon>
        <taxon>Gammaproteobacteria</taxon>
        <taxon>Pseudomonadales</taxon>
        <taxon>Pseudomonadaceae</taxon>
        <taxon>Pseudomonas</taxon>
        <taxon>Pseudomonas amygdali</taxon>
    </lineage>
</organism>